<evidence type="ECO:0000256" key="1">
    <source>
        <dbReference type="ARBA" id="ARBA00004477"/>
    </source>
</evidence>
<keyword evidence="5 7" id="KW-1133">Transmembrane helix</keyword>
<organism evidence="10 11">
    <name type="scientific">Calocera viscosa (strain TUFC12733)</name>
    <dbReference type="NCBI Taxonomy" id="1330018"/>
    <lineage>
        <taxon>Eukaryota</taxon>
        <taxon>Fungi</taxon>
        <taxon>Dikarya</taxon>
        <taxon>Basidiomycota</taxon>
        <taxon>Agaricomycotina</taxon>
        <taxon>Dacrymycetes</taxon>
        <taxon>Dacrymycetales</taxon>
        <taxon>Dacrymycetaceae</taxon>
        <taxon>Calocera</taxon>
    </lineage>
</organism>
<proteinExistence type="inferred from homology"/>
<dbReference type="PIRSF" id="PIRSF031032">
    <property type="entry name" value="TMP_97_prd"/>
    <property type="match status" value="1"/>
</dbReference>
<keyword evidence="6 7" id="KW-0472">Membrane</keyword>
<evidence type="ECO:0000256" key="5">
    <source>
        <dbReference type="ARBA" id="ARBA00022989"/>
    </source>
</evidence>
<evidence type="ECO:0000256" key="2">
    <source>
        <dbReference type="ARBA" id="ARBA00009096"/>
    </source>
</evidence>
<dbReference type="STRING" id="1330018.A0A167SA02"/>
<evidence type="ECO:0000256" key="8">
    <source>
        <dbReference type="SAM" id="Phobius"/>
    </source>
</evidence>
<evidence type="ECO:0000256" key="7">
    <source>
        <dbReference type="PROSITE-ProRule" id="PRU01087"/>
    </source>
</evidence>
<keyword evidence="3 7" id="KW-0812">Transmembrane</keyword>
<reference evidence="10 11" key="1">
    <citation type="journal article" date="2016" name="Mol. Biol. Evol.">
        <title>Comparative Genomics of Early-Diverging Mushroom-Forming Fungi Provides Insights into the Origins of Lignocellulose Decay Capabilities.</title>
        <authorList>
            <person name="Nagy L.G."/>
            <person name="Riley R."/>
            <person name="Tritt A."/>
            <person name="Adam C."/>
            <person name="Daum C."/>
            <person name="Floudas D."/>
            <person name="Sun H."/>
            <person name="Yadav J.S."/>
            <person name="Pangilinan J."/>
            <person name="Larsson K.H."/>
            <person name="Matsuura K."/>
            <person name="Barry K."/>
            <person name="Labutti K."/>
            <person name="Kuo R."/>
            <person name="Ohm R.A."/>
            <person name="Bhattacharya S.S."/>
            <person name="Shirouzu T."/>
            <person name="Yoshinaga Y."/>
            <person name="Martin F.M."/>
            <person name="Grigoriev I.V."/>
            <person name="Hibbett D.S."/>
        </authorList>
    </citation>
    <scope>NUCLEOTIDE SEQUENCE [LARGE SCALE GENOMIC DNA]</scope>
    <source>
        <strain evidence="10 11">TUFC12733</strain>
    </source>
</reference>
<feature type="transmembrane region" description="Helical" evidence="8">
    <location>
        <begin position="107"/>
        <end position="130"/>
    </location>
</feature>
<keyword evidence="4" id="KW-0256">Endoplasmic reticulum</keyword>
<dbReference type="OrthoDB" id="433124at2759"/>
<name>A0A167SA02_CALVF</name>
<gene>
    <name evidence="10" type="ORF">CALVIDRAFT_594413</name>
</gene>
<dbReference type="AlphaFoldDB" id="A0A167SA02"/>
<evidence type="ECO:0000313" key="11">
    <source>
        <dbReference type="Proteomes" id="UP000076738"/>
    </source>
</evidence>
<accession>A0A167SA02</accession>
<dbReference type="GO" id="GO:0005789">
    <property type="term" value="C:endoplasmic reticulum membrane"/>
    <property type="evidence" value="ECO:0007669"/>
    <property type="project" value="UniProtKB-SubCell"/>
</dbReference>
<dbReference type="PANTHER" id="PTHR31204:SF1">
    <property type="entry name" value="SIGMA INTRACELLULAR RECEPTOR 2"/>
    <property type="match status" value="1"/>
</dbReference>
<keyword evidence="11" id="KW-1185">Reference proteome</keyword>
<dbReference type="PROSITE" id="PS51751">
    <property type="entry name" value="EXPERA"/>
    <property type="match status" value="1"/>
</dbReference>
<sequence length="194" mass="21495">MARVPLTKRPLDLVYFAFFLVHIPATLCMDLQPFYPPHLVPQPLKDFLAWYLVTSNDPVVSGAMGLIGRPGDFAWIKSFFFLEGFFQLPTFFIALYGLWIVSPRINVLILIYAASTATTTLACVATVVALPTTSDLTIQAGLRSLTDIQRYMLLSSYVPFMAVPALMVVDMGLRTLRLVGTATQLTKKAEAKSL</sequence>
<comment type="similarity">
    <text evidence="2">Belongs to the TMEM97/sigma-2 receptor family.</text>
</comment>
<evidence type="ECO:0000256" key="4">
    <source>
        <dbReference type="ARBA" id="ARBA00022824"/>
    </source>
</evidence>
<dbReference type="Pfam" id="PF05241">
    <property type="entry name" value="EBP"/>
    <property type="match status" value="1"/>
</dbReference>
<evidence type="ECO:0000313" key="10">
    <source>
        <dbReference type="EMBL" id="KZP01719.1"/>
    </source>
</evidence>
<dbReference type="EMBL" id="KV417266">
    <property type="protein sequence ID" value="KZP01719.1"/>
    <property type="molecule type" value="Genomic_DNA"/>
</dbReference>
<dbReference type="InterPro" id="IPR051987">
    <property type="entry name" value="Sigma-2_receptor-like"/>
</dbReference>
<evidence type="ECO:0000256" key="3">
    <source>
        <dbReference type="ARBA" id="ARBA00022692"/>
    </source>
</evidence>
<dbReference type="InterPro" id="IPR016964">
    <property type="entry name" value="Sigma2_recept"/>
</dbReference>
<feature type="transmembrane region" description="Helical" evidence="8">
    <location>
        <begin position="151"/>
        <end position="169"/>
    </location>
</feature>
<comment type="subcellular location">
    <subcellularLocation>
        <location evidence="1">Endoplasmic reticulum membrane</location>
        <topology evidence="1">Multi-pass membrane protein</topology>
    </subcellularLocation>
</comment>
<feature type="transmembrane region" description="Helical" evidence="8">
    <location>
        <begin position="79"/>
        <end position="101"/>
    </location>
</feature>
<feature type="transmembrane region" description="Helical" evidence="8">
    <location>
        <begin position="12"/>
        <end position="35"/>
    </location>
</feature>
<evidence type="ECO:0000256" key="6">
    <source>
        <dbReference type="ARBA" id="ARBA00023136"/>
    </source>
</evidence>
<dbReference type="PANTHER" id="PTHR31204">
    <property type="entry name" value="SIGMA INTRACELLULAR RECEPTOR 2"/>
    <property type="match status" value="1"/>
</dbReference>
<dbReference type="InterPro" id="IPR033118">
    <property type="entry name" value="EXPERA"/>
</dbReference>
<feature type="domain" description="EXPERA" evidence="9">
    <location>
        <begin position="11"/>
        <end position="168"/>
    </location>
</feature>
<protein>
    <recommendedName>
        <fullName evidence="9">EXPERA domain-containing protein</fullName>
    </recommendedName>
</protein>
<dbReference type="Proteomes" id="UP000076738">
    <property type="component" value="Unassembled WGS sequence"/>
</dbReference>
<evidence type="ECO:0000259" key="9">
    <source>
        <dbReference type="PROSITE" id="PS51751"/>
    </source>
</evidence>